<dbReference type="Proteomes" id="UP001642540">
    <property type="component" value="Unassembled WGS sequence"/>
</dbReference>
<protein>
    <submittedName>
        <fullName evidence="3">Uncharacterized protein</fullName>
    </submittedName>
</protein>
<organism evidence="3 4">
    <name type="scientific">Orchesella dallaii</name>
    <dbReference type="NCBI Taxonomy" id="48710"/>
    <lineage>
        <taxon>Eukaryota</taxon>
        <taxon>Metazoa</taxon>
        <taxon>Ecdysozoa</taxon>
        <taxon>Arthropoda</taxon>
        <taxon>Hexapoda</taxon>
        <taxon>Collembola</taxon>
        <taxon>Entomobryomorpha</taxon>
        <taxon>Entomobryoidea</taxon>
        <taxon>Orchesellidae</taxon>
        <taxon>Orchesellinae</taxon>
        <taxon>Orchesella</taxon>
    </lineage>
</organism>
<evidence type="ECO:0000313" key="4">
    <source>
        <dbReference type="Proteomes" id="UP001642540"/>
    </source>
</evidence>
<keyword evidence="4" id="KW-1185">Reference proteome</keyword>
<evidence type="ECO:0000256" key="2">
    <source>
        <dbReference type="SAM" id="MobiDB-lite"/>
    </source>
</evidence>
<name>A0ABP1S042_9HEXA</name>
<feature type="region of interest" description="Disordered" evidence="2">
    <location>
        <begin position="62"/>
        <end position="98"/>
    </location>
</feature>
<reference evidence="3 4" key="1">
    <citation type="submission" date="2024-08" db="EMBL/GenBank/DDBJ databases">
        <authorList>
            <person name="Cucini C."/>
            <person name="Frati F."/>
        </authorList>
    </citation>
    <scope>NUCLEOTIDE SEQUENCE [LARGE SCALE GENOMIC DNA]</scope>
</reference>
<comment type="caution">
    <text evidence="3">The sequence shown here is derived from an EMBL/GenBank/DDBJ whole genome shotgun (WGS) entry which is preliminary data.</text>
</comment>
<evidence type="ECO:0000313" key="3">
    <source>
        <dbReference type="EMBL" id="CAL8139806.1"/>
    </source>
</evidence>
<gene>
    <name evidence="3" type="ORF">ODALV1_LOCUS28005</name>
</gene>
<dbReference type="EMBL" id="CAXLJM020000130">
    <property type="protein sequence ID" value="CAL8139806.1"/>
    <property type="molecule type" value="Genomic_DNA"/>
</dbReference>
<feature type="coiled-coil region" evidence="1">
    <location>
        <begin position="212"/>
        <end position="239"/>
    </location>
</feature>
<proteinExistence type="predicted"/>
<evidence type="ECO:0000256" key="1">
    <source>
        <dbReference type="SAM" id="Coils"/>
    </source>
</evidence>
<sequence length="298" mass="32352">MKGTSTLIAPNRSNRNLDGADGILRKRIKSSGISLSTDDTVEASVNNLSNFNYRDSLIVSGTNASRGPSEHEAESGQIRVNSHIASRGPSEHEAESGQIRVNSHIASRGPSEHEAEGGQIRVNSHIASRGTSEHEAESGKIRVNSHIASRGPSEHEAESGQIRVNSHIASRGPSEHEAESGQIRVNSHIASRGPSEHEAESGQIRVNSHVASRGSSENVAEMQRRVNEAQERALLAQNNDNERMDGFTKYTSSIRFVTPPANPSHVFWNLACFADMGFLVVWFPTTPPPSELTSLNTW</sequence>
<keyword evidence="1" id="KW-0175">Coiled coil</keyword>
<accession>A0ABP1S042</accession>